<dbReference type="InterPro" id="IPR029063">
    <property type="entry name" value="SAM-dependent_MTases_sf"/>
</dbReference>
<keyword evidence="2" id="KW-0808">Transferase</keyword>
<dbReference type="SUPFAM" id="SSF46785">
    <property type="entry name" value="Winged helix' DNA-binding domain"/>
    <property type="match status" value="1"/>
</dbReference>
<dbReference type="PROSITE" id="PS51683">
    <property type="entry name" value="SAM_OMT_II"/>
    <property type="match status" value="1"/>
</dbReference>
<dbReference type="PANTHER" id="PTHR43712">
    <property type="entry name" value="PUTATIVE (AFU_ORTHOLOGUE AFUA_4G14580)-RELATED"/>
    <property type="match status" value="1"/>
</dbReference>
<name>A0A9P5CXP8_9HYPO</name>
<dbReference type="Gene3D" id="3.40.50.150">
    <property type="entry name" value="Vaccinia Virus protein VP39"/>
    <property type="match status" value="1"/>
</dbReference>
<dbReference type="Proteomes" id="UP000749293">
    <property type="component" value="Unassembled WGS sequence"/>
</dbReference>
<dbReference type="Gene3D" id="1.10.10.10">
    <property type="entry name" value="Winged helix-like DNA-binding domain superfamily/Winged helix DNA-binding domain"/>
    <property type="match status" value="1"/>
</dbReference>
<protein>
    <submittedName>
        <fullName evidence="5">O-methyltransferase</fullName>
    </submittedName>
</protein>
<feature type="domain" description="O-methyltransferase C-terminal" evidence="4">
    <location>
        <begin position="266"/>
        <end position="406"/>
    </location>
</feature>
<keyword evidence="1" id="KW-0489">Methyltransferase</keyword>
<accession>A0A9P5CXP8</accession>
<evidence type="ECO:0000256" key="1">
    <source>
        <dbReference type="ARBA" id="ARBA00022603"/>
    </source>
</evidence>
<sequence length="431" mass="47982">MASKGTPVDISVALAPNDADSIPRLVKELQEEVASLATGGDEARHELLLKARTLTQALETPRETMIKHCWGQHNMYIDDHDPDADLMQPQTGALAGLNFGVDTGLWKLMAENGDKPQKVADLAAKIGADPALLARLLRHLGAMGYLKETGVNEYKPTNFTKSLSIPIIGNGYLAMTSCTGAGPLRFHEYSRKRGHKNPSDAKDTAMMYAYNTELDMFAWQQSLGYGTHFNDHMGGYRQGRLPWMDPKFFPVKERLIDGADTAPDAPFLVDIGGSVGHDLAQFKQYHPSHPGKLILQDLPVVIGQISDLDPTIERMGHDFLAEQPVKGARAYYMHSCLHDWPDDVCQTILERIKEAMKPGYSKLLINENVIPDRDAWWETSALDMVMLTLFCSKERTEADWYHLLEELAGLKIVKIWSGGKGVESLIEVERV</sequence>
<reference evidence="5" key="1">
    <citation type="submission" date="2020-03" db="EMBL/GenBank/DDBJ databases">
        <title>Site-based positive gene gene selection in Geosmithia morbida across the United States reveals a broad range of putative effectors and factors for local host and environmental adapation.</title>
        <authorList>
            <person name="Onufrak A."/>
            <person name="Murdoch R.W."/>
            <person name="Gazis R."/>
            <person name="Huff M."/>
            <person name="Staton M."/>
            <person name="Klingeman W."/>
            <person name="Hadziabdic D."/>
        </authorList>
    </citation>
    <scope>NUCLEOTIDE SEQUENCE</scope>
    <source>
        <strain evidence="5">1262</strain>
    </source>
</reference>
<organism evidence="5 6">
    <name type="scientific">Geosmithia morbida</name>
    <dbReference type="NCBI Taxonomy" id="1094350"/>
    <lineage>
        <taxon>Eukaryota</taxon>
        <taxon>Fungi</taxon>
        <taxon>Dikarya</taxon>
        <taxon>Ascomycota</taxon>
        <taxon>Pezizomycotina</taxon>
        <taxon>Sordariomycetes</taxon>
        <taxon>Hypocreomycetidae</taxon>
        <taxon>Hypocreales</taxon>
        <taxon>Bionectriaceae</taxon>
        <taxon>Geosmithia</taxon>
    </lineage>
</organism>
<dbReference type="InterPro" id="IPR016461">
    <property type="entry name" value="COMT-like"/>
</dbReference>
<dbReference type="GO" id="GO:0008171">
    <property type="term" value="F:O-methyltransferase activity"/>
    <property type="evidence" value="ECO:0007669"/>
    <property type="project" value="InterPro"/>
</dbReference>
<dbReference type="InterPro" id="IPR036388">
    <property type="entry name" value="WH-like_DNA-bd_sf"/>
</dbReference>
<dbReference type="PANTHER" id="PTHR43712:SF17">
    <property type="entry name" value="O-METHYLTRANSFERASE"/>
    <property type="match status" value="1"/>
</dbReference>
<dbReference type="SUPFAM" id="SSF53335">
    <property type="entry name" value="S-adenosyl-L-methionine-dependent methyltransferases"/>
    <property type="match status" value="1"/>
</dbReference>
<dbReference type="EMBL" id="JAANYQ010000023">
    <property type="protein sequence ID" value="KAF4119523.1"/>
    <property type="molecule type" value="Genomic_DNA"/>
</dbReference>
<evidence type="ECO:0000313" key="5">
    <source>
        <dbReference type="EMBL" id="KAF4119523.1"/>
    </source>
</evidence>
<evidence type="ECO:0000259" key="4">
    <source>
        <dbReference type="Pfam" id="PF00891"/>
    </source>
</evidence>
<keyword evidence="3" id="KW-0949">S-adenosyl-L-methionine</keyword>
<dbReference type="InterPro" id="IPR001077">
    <property type="entry name" value="COMT_C"/>
</dbReference>
<proteinExistence type="predicted"/>
<gene>
    <name evidence="5" type="ORF">GMORB2_4653</name>
</gene>
<dbReference type="OrthoDB" id="3340390at2759"/>
<evidence type="ECO:0000256" key="3">
    <source>
        <dbReference type="ARBA" id="ARBA00022691"/>
    </source>
</evidence>
<comment type="caution">
    <text evidence="5">The sequence shown here is derived from an EMBL/GenBank/DDBJ whole genome shotgun (WGS) entry which is preliminary data.</text>
</comment>
<evidence type="ECO:0000256" key="2">
    <source>
        <dbReference type="ARBA" id="ARBA00022679"/>
    </source>
</evidence>
<evidence type="ECO:0000313" key="6">
    <source>
        <dbReference type="Proteomes" id="UP000749293"/>
    </source>
</evidence>
<keyword evidence="6" id="KW-1185">Reference proteome</keyword>
<dbReference type="AlphaFoldDB" id="A0A9P5CXP8"/>
<dbReference type="GO" id="GO:0032259">
    <property type="term" value="P:methylation"/>
    <property type="evidence" value="ECO:0007669"/>
    <property type="project" value="UniProtKB-KW"/>
</dbReference>
<dbReference type="Pfam" id="PF00891">
    <property type="entry name" value="Methyltransf_2"/>
    <property type="match status" value="1"/>
</dbReference>
<dbReference type="GeneID" id="55970881"/>
<dbReference type="RefSeq" id="XP_035318175.1">
    <property type="nucleotide sequence ID" value="XM_035466627.1"/>
</dbReference>
<dbReference type="InterPro" id="IPR036390">
    <property type="entry name" value="WH_DNA-bd_sf"/>
</dbReference>